<dbReference type="EMBL" id="QGQD01000060">
    <property type="protein sequence ID" value="TLD00029.1"/>
    <property type="molecule type" value="Genomic_DNA"/>
</dbReference>
<feature type="transmembrane region" description="Helical" evidence="6">
    <location>
        <begin position="214"/>
        <end position="235"/>
    </location>
</feature>
<evidence type="ECO:0000256" key="4">
    <source>
        <dbReference type="ARBA" id="ARBA00022989"/>
    </source>
</evidence>
<dbReference type="STRING" id="180332.GCA_000797495_03311"/>
<evidence type="ECO:0000256" key="2">
    <source>
        <dbReference type="ARBA" id="ARBA00022475"/>
    </source>
</evidence>
<proteinExistence type="predicted"/>
<dbReference type="Pfam" id="PF02653">
    <property type="entry name" value="BPD_transp_2"/>
    <property type="match status" value="1"/>
</dbReference>
<evidence type="ECO:0000256" key="6">
    <source>
        <dbReference type="SAM" id="Phobius"/>
    </source>
</evidence>
<accession>A0A4U8Q6D1</accession>
<keyword evidence="4 6" id="KW-1133">Transmembrane helix</keyword>
<dbReference type="CDD" id="cd06579">
    <property type="entry name" value="TM_PBP1_transp_AraH_like"/>
    <property type="match status" value="1"/>
</dbReference>
<reference evidence="7 8" key="1">
    <citation type="journal article" date="2019" name="Anaerobe">
        <title>Detection of Robinsoniella peoriensis in multiple bone samples of a trauma patient.</title>
        <authorList>
            <person name="Schrottner P."/>
            <person name="Hartwich K."/>
            <person name="Bunk B."/>
            <person name="Schober I."/>
            <person name="Helbig S."/>
            <person name="Rudolph W.W."/>
            <person name="Gunzer F."/>
        </authorList>
    </citation>
    <scope>NUCLEOTIDE SEQUENCE [LARGE SCALE GENOMIC DNA]</scope>
    <source>
        <strain evidence="7 8">DSM 106044</strain>
    </source>
</reference>
<evidence type="ECO:0000256" key="3">
    <source>
        <dbReference type="ARBA" id="ARBA00022692"/>
    </source>
</evidence>
<dbReference type="PANTHER" id="PTHR32196">
    <property type="entry name" value="ABC TRANSPORTER PERMEASE PROTEIN YPHD-RELATED-RELATED"/>
    <property type="match status" value="1"/>
</dbReference>
<sequence>MTTANKKKLSFDTMRQLVLVFILIFICLLWTVLTPTFLTFNNIINVIRQASYTAIASIGMTMVIIVGEIDLSAGSLVAVSGLVATWTFKMTNSVILAVLAAIFMGVAVGLFNGFLTAKGDLPGFIATLASMTILRGMAYIVTGGDPISITDDRYLNIGTGYVGFLPIPVIIMAVCVIAGSFIMNKLRFGRYVYAVGGNAEASKWSGLNVDKVKIIVYLIMGVLTAVAGLIVSARLGSGQPSAGQSFEMDCITAAVVGGTSMSGGKGKLFGTIVGVLLLSVLSNGMTLIDINSYWQQVIKGGIIVVAVLIDTKTKKR</sequence>
<dbReference type="GO" id="GO:0005886">
    <property type="term" value="C:plasma membrane"/>
    <property type="evidence" value="ECO:0007669"/>
    <property type="project" value="UniProtKB-SubCell"/>
</dbReference>
<evidence type="ECO:0000313" key="8">
    <source>
        <dbReference type="Proteomes" id="UP000306509"/>
    </source>
</evidence>
<organism evidence="7 8">
    <name type="scientific">Robinsoniella peoriensis</name>
    <dbReference type="NCBI Taxonomy" id="180332"/>
    <lineage>
        <taxon>Bacteria</taxon>
        <taxon>Bacillati</taxon>
        <taxon>Bacillota</taxon>
        <taxon>Clostridia</taxon>
        <taxon>Lachnospirales</taxon>
        <taxon>Lachnospiraceae</taxon>
        <taxon>Robinsoniella</taxon>
    </lineage>
</organism>
<name>A0A4U8Q6D1_9FIRM</name>
<keyword evidence="5 6" id="KW-0472">Membrane</keyword>
<keyword evidence="3 6" id="KW-0812">Transmembrane</keyword>
<dbReference type="Proteomes" id="UP000306509">
    <property type="component" value="Unassembled WGS sequence"/>
</dbReference>
<comment type="subcellular location">
    <subcellularLocation>
        <location evidence="1">Cell membrane</location>
        <topology evidence="1">Multi-pass membrane protein</topology>
    </subcellularLocation>
</comment>
<keyword evidence="8" id="KW-1185">Reference proteome</keyword>
<feature type="transmembrane region" description="Helical" evidence="6">
    <location>
        <begin position="58"/>
        <end position="82"/>
    </location>
</feature>
<dbReference type="GO" id="GO:0022857">
    <property type="term" value="F:transmembrane transporter activity"/>
    <property type="evidence" value="ECO:0007669"/>
    <property type="project" value="InterPro"/>
</dbReference>
<feature type="transmembrane region" description="Helical" evidence="6">
    <location>
        <begin position="121"/>
        <end position="141"/>
    </location>
</feature>
<comment type="caution">
    <text evidence="7">The sequence shown here is derived from an EMBL/GenBank/DDBJ whole genome shotgun (WGS) entry which is preliminary data.</text>
</comment>
<feature type="transmembrane region" description="Helical" evidence="6">
    <location>
        <begin position="268"/>
        <end position="287"/>
    </location>
</feature>
<gene>
    <name evidence="7" type="primary">rbsC_14</name>
    <name evidence="7" type="ORF">DSM106044_03119</name>
</gene>
<dbReference type="RefSeq" id="WP_052377654.1">
    <property type="nucleotide sequence ID" value="NZ_JTGN01000006.1"/>
</dbReference>
<dbReference type="AlphaFoldDB" id="A0A4U8Q6D1"/>
<feature type="transmembrane region" description="Helical" evidence="6">
    <location>
        <begin position="161"/>
        <end position="183"/>
    </location>
</feature>
<dbReference type="InterPro" id="IPR001851">
    <property type="entry name" value="ABC_transp_permease"/>
</dbReference>
<evidence type="ECO:0000256" key="1">
    <source>
        <dbReference type="ARBA" id="ARBA00004651"/>
    </source>
</evidence>
<keyword evidence="2" id="KW-1003">Cell membrane</keyword>
<evidence type="ECO:0000256" key="5">
    <source>
        <dbReference type="ARBA" id="ARBA00023136"/>
    </source>
</evidence>
<evidence type="ECO:0000313" key="7">
    <source>
        <dbReference type="EMBL" id="TLD00029.1"/>
    </source>
</evidence>
<feature type="transmembrane region" description="Helical" evidence="6">
    <location>
        <begin position="17"/>
        <end position="38"/>
    </location>
</feature>
<protein>
    <submittedName>
        <fullName evidence="7">Ribose transport system permease protein RbsC</fullName>
    </submittedName>
</protein>
<feature type="transmembrane region" description="Helical" evidence="6">
    <location>
        <begin position="94"/>
        <end position="115"/>
    </location>
</feature>